<evidence type="ECO:0000259" key="1">
    <source>
        <dbReference type="Pfam" id="PF00561"/>
    </source>
</evidence>
<evidence type="ECO:0000313" key="2">
    <source>
        <dbReference type="EMBL" id="WXB04088.1"/>
    </source>
</evidence>
<dbReference type="InterPro" id="IPR050266">
    <property type="entry name" value="AB_hydrolase_sf"/>
</dbReference>
<dbReference type="PANTHER" id="PTHR43798">
    <property type="entry name" value="MONOACYLGLYCEROL LIPASE"/>
    <property type="match status" value="1"/>
</dbReference>
<evidence type="ECO:0000313" key="3">
    <source>
        <dbReference type="Proteomes" id="UP001374803"/>
    </source>
</evidence>
<protein>
    <submittedName>
        <fullName evidence="2">Alpha/beta hydrolase</fullName>
    </submittedName>
</protein>
<reference evidence="2" key="1">
    <citation type="submission" date="2021-12" db="EMBL/GenBank/DDBJ databases">
        <title>Discovery of the Pendulisporaceae a myxobacterial family with distinct sporulation behavior and unique specialized metabolism.</title>
        <authorList>
            <person name="Garcia R."/>
            <person name="Popoff A."/>
            <person name="Bader C.D."/>
            <person name="Loehr J."/>
            <person name="Walesch S."/>
            <person name="Walt C."/>
            <person name="Boldt J."/>
            <person name="Bunk B."/>
            <person name="Haeckl F.J.F.P.J."/>
            <person name="Gunesch A.P."/>
            <person name="Birkelbach J."/>
            <person name="Nuebel U."/>
            <person name="Pietschmann T."/>
            <person name="Bach T."/>
            <person name="Mueller R."/>
        </authorList>
    </citation>
    <scope>NUCLEOTIDE SEQUENCE</scope>
    <source>
        <strain evidence="2">MSr11367</strain>
    </source>
</reference>
<proteinExistence type="predicted"/>
<keyword evidence="3" id="KW-1185">Reference proteome</keyword>
<dbReference type="InterPro" id="IPR006311">
    <property type="entry name" value="TAT_signal"/>
</dbReference>
<name>A0ABZ2KZH5_9BACT</name>
<dbReference type="RefSeq" id="WP_394833722.1">
    <property type="nucleotide sequence ID" value="NZ_CP089929.1"/>
</dbReference>
<dbReference type="InterPro" id="IPR000073">
    <property type="entry name" value="AB_hydrolase_1"/>
</dbReference>
<dbReference type="Pfam" id="PF00561">
    <property type="entry name" value="Abhydrolase_1"/>
    <property type="match status" value="1"/>
</dbReference>
<dbReference type="Gene3D" id="3.40.50.1820">
    <property type="entry name" value="alpha/beta hydrolase"/>
    <property type="match status" value="1"/>
</dbReference>
<dbReference type="EMBL" id="CP089983">
    <property type="protein sequence ID" value="WXB04088.1"/>
    <property type="molecule type" value="Genomic_DNA"/>
</dbReference>
<dbReference type="GO" id="GO:0016787">
    <property type="term" value="F:hydrolase activity"/>
    <property type="evidence" value="ECO:0007669"/>
    <property type="project" value="UniProtKB-KW"/>
</dbReference>
<dbReference type="SUPFAM" id="SSF53474">
    <property type="entry name" value="alpha/beta-Hydrolases"/>
    <property type="match status" value="1"/>
</dbReference>
<organism evidence="2 3">
    <name type="scientific">Pendulispora rubella</name>
    <dbReference type="NCBI Taxonomy" id="2741070"/>
    <lineage>
        <taxon>Bacteria</taxon>
        <taxon>Pseudomonadati</taxon>
        <taxon>Myxococcota</taxon>
        <taxon>Myxococcia</taxon>
        <taxon>Myxococcales</taxon>
        <taxon>Sorangiineae</taxon>
        <taxon>Pendulisporaceae</taxon>
        <taxon>Pendulispora</taxon>
    </lineage>
</organism>
<dbReference type="InterPro" id="IPR029058">
    <property type="entry name" value="AB_hydrolase_fold"/>
</dbReference>
<keyword evidence="2" id="KW-0378">Hydrolase</keyword>
<gene>
    <name evidence="2" type="ORF">LVJ94_45175</name>
</gene>
<dbReference type="Proteomes" id="UP001374803">
    <property type="component" value="Chromosome"/>
</dbReference>
<feature type="domain" description="AB hydrolase-1" evidence="1">
    <location>
        <begin position="65"/>
        <end position="299"/>
    </location>
</feature>
<dbReference type="PANTHER" id="PTHR43798:SF6">
    <property type="entry name" value="HYDROLASE, PUTATIVE (AFU_ORTHOLOGUE AFUA_4G13070)-RELATED"/>
    <property type="match status" value="1"/>
</dbReference>
<sequence length="315" mass="34617">MHLSKGRRQFLLGATAAPLVGCMNGHPTGPPVRAAAAPPVAAPVARTVTVRGIPIHCEVHGTGRPLLMLHGFGVDHRMMIDSVEPLFARRGGWQRIYFDLPGMGKTPRADFVASADDMLDIVLALVDVLLPDQRFALVGQSYGGYLGRGVLARRSDRLDGMALLCPAVVADFQSRDLPPRNVLVKSPSLVASLAPADAKEYEAIAVIQSEGTWKRFRDTILPAIRAADGPFLERLQKRYAFSFAVDALPQRFMKPVLVVVGRQDNVVGYRDAARIMENYPRGTYTVVDRAGHNLLIEQPTLFEALMNEWLDRLET</sequence>
<dbReference type="PROSITE" id="PS51318">
    <property type="entry name" value="TAT"/>
    <property type="match status" value="1"/>
</dbReference>
<accession>A0ABZ2KZH5</accession>